<evidence type="ECO:0000259" key="4">
    <source>
        <dbReference type="PROSITE" id="PS51831"/>
    </source>
</evidence>
<evidence type="ECO:0000313" key="5">
    <source>
        <dbReference type="EMBL" id="PZO80671.1"/>
    </source>
</evidence>
<dbReference type="EMBL" id="QFNF01000002">
    <property type="protein sequence ID" value="PZO80671.1"/>
    <property type="molecule type" value="Genomic_DNA"/>
</dbReference>
<dbReference type="GO" id="GO:0008832">
    <property type="term" value="F:dGTPase activity"/>
    <property type="evidence" value="ECO:0007669"/>
    <property type="project" value="TreeGrafter"/>
</dbReference>
<reference evidence="5 6" key="1">
    <citation type="submission" date="2017-08" db="EMBL/GenBank/DDBJ databases">
        <title>Infants hospitalized years apart are colonized by the same room-sourced microbial strains.</title>
        <authorList>
            <person name="Brooks B."/>
            <person name="Olm M.R."/>
            <person name="Firek B.A."/>
            <person name="Baker R."/>
            <person name="Thomas B.C."/>
            <person name="Morowitz M.J."/>
            <person name="Banfield J.F."/>
        </authorList>
    </citation>
    <scope>NUCLEOTIDE SEQUENCE [LARGE SCALE GENOMIC DNA]</scope>
    <source>
        <strain evidence="5">S2_018_000_R3_110</strain>
    </source>
</reference>
<dbReference type="InterPro" id="IPR026875">
    <property type="entry name" value="PHydrolase_assoc_dom"/>
</dbReference>
<dbReference type="SUPFAM" id="SSF109604">
    <property type="entry name" value="HD-domain/PDEase-like"/>
    <property type="match status" value="1"/>
</dbReference>
<comment type="similarity">
    <text evidence="2">Belongs to the dGTPase family. Type 2 subfamily.</text>
</comment>
<dbReference type="AlphaFoldDB" id="A0A2W5BCG7"/>
<evidence type="ECO:0000256" key="1">
    <source>
        <dbReference type="ARBA" id="ARBA00022801"/>
    </source>
</evidence>
<dbReference type="SMART" id="SM00471">
    <property type="entry name" value="HDc"/>
    <property type="match status" value="1"/>
</dbReference>
<feature type="region of interest" description="Disordered" evidence="3">
    <location>
        <begin position="1"/>
        <end position="82"/>
    </location>
</feature>
<dbReference type="NCBIfam" id="TIGR01353">
    <property type="entry name" value="dGTP_triPase"/>
    <property type="match status" value="1"/>
</dbReference>
<dbReference type="Gene3D" id="1.10.3210.10">
    <property type="entry name" value="Hypothetical protein af1432"/>
    <property type="match status" value="1"/>
</dbReference>
<dbReference type="InterPro" id="IPR050135">
    <property type="entry name" value="dGTPase-like"/>
</dbReference>
<keyword evidence="1 2" id="KW-0378">Hydrolase</keyword>
<name>A0A2W5BCG7_9SPHN</name>
<dbReference type="PANTHER" id="PTHR11373">
    <property type="entry name" value="DEOXYNUCLEOSIDE TRIPHOSPHATE TRIPHOSPHOHYDROLASE"/>
    <property type="match status" value="1"/>
</dbReference>
<accession>A0A2W5BCG7</accession>
<dbReference type="Proteomes" id="UP000248614">
    <property type="component" value="Unassembled WGS sequence"/>
</dbReference>
<dbReference type="GO" id="GO:0006203">
    <property type="term" value="P:dGTP catabolic process"/>
    <property type="evidence" value="ECO:0007669"/>
    <property type="project" value="TreeGrafter"/>
</dbReference>
<gene>
    <name evidence="5" type="ORF">DI632_01110</name>
</gene>
<dbReference type="CDD" id="cd00077">
    <property type="entry name" value="HDc"/>
    <property type="match status" value="1"/>
</dbReference>
<comment type="caution">
    <text evidence="5">The sequence shown here is derived from an EMBL/GenBank/DDBJ whole genome shotgun (WGS) entry which is preliminary data.</text>
</comment>
<dbReference type="InterPro" id="IPR003607">
    <property type="entry name" value="HD/PDEase_dom"/>
</dbReference>
<dbReference type="InterPro" id="IPR023023">
    <property type="entry name" value="dNTPase_2"/>
</dbReference>
<evidence type="ECO:0000256" key="3">
    <source>
        <dbReference type="SAM" id="MobiDB-lite"/>
    </source>
</evidence>
<proteinExistence type="inferred from homology"/>
<evidence type="ECO:0000256" key="2">
    <source>
        <dbReference type="HAMAP-Rule" id="MF_01212"/>
    </source>
</evidence>
<dbReference type="NCBIfam" id="NF002326">
    <property type="entry name" value="PRK01286.1-1"/>
    <property type="match status" value="1"/>
</dbReference>
<sequence length="439" mass="47922">MDDAAARDQPPAHRTVQERSRGAGLRQHPAEIGGAGLHLHQRDGAEGRAGARQVNAPWAADPQAHGGRLHAEPGDATRGPRDAFQRDRDRIIHSISFRRLRHKTQVFMAPDGDHFRVRLTHSLEVAQIGRAVARTLGLNEDLTEALCLAHDIGHPPFGHAGEDALRAAMAAHGGFDHNGQTLRTLTLLDSPYPRWRGLNLTWDTLEGLAKHNGPIPTPGWALAGADAAHGLRLNEWPSLEAQVAAIADDIAYDNHDIDDGLRAGLLTLDQLLAVPFVAAGWDAVRGRFPDVPPDRLVGELTRSQIGSMVNDLIAETRRRVDAAGVATVADVRAAGRCLAHFSPEMAEAERTLKRFMYANLYHHPRQLAAADMAQRVVAGLFAAYHADPAAMHDGWRETLPDAEPDRSRHIADYIAGMTDRFAVRCYRQVVGPIDLPDGF</sequence>
<dbReference type="InterPro" id="IPR006261">
    <property type="entry name" value="dGTPase"/>
</dbReference>
<dbReference type="PROSITE" id="PS51831">
    <property type="entry name" value="HD"/>
    <property type="match status" value="1"/>
</dbReference>
<dbReference type="InterPro" id="IPR006674">
    <property type="entry name" value="HD_domain"/>
</dbReference>
<dbReference type="PANTHER" id="PTHR11373:SF43">
    <property type="entry name" value="DEOXYGUANOSINETRIPHOSPHATE TRIPHOSPHOHYDROLASE-LIKE PROTEIN"/>
    <property type="match status" value="1"/>
</dbReference>
<organism evidence="5 6">
    <name type="scientific">Sphingomonas hengshuiensis</name>
    <dbReference type="NCBI Taxonomy" id="1609977"/>
    <lineage>
        <taxon>Bacteria</taxon>
        <taxon>Pseudomonadati</taxon>
        <taxon>Pseudomonadota</taxon>
        <taxon>Alphaproteobacteria</taxon>
        <taxon>Sphingomonadales</taxon>
        <taxon>Sphingomonadaceae</taxon>
        <taxon>Sphingomonas</taxon>
    </lineage>
</organism>
<feature type="domain" description="HD" evidence="4">
    <location>
        <begin position="118"/>
        <end position="253"/>
    </location>
</feature>
<evidence type="ECO:0000313" key="6">
    <source>
        <dbReference type="Proteomes" id="UP000248614"/>
    </source>
</evidence>
<dbReference type="Pfam" id="PF13286">
    <property type="entry name" value="HD_assoc"/>
    <property type="match status" value="1"/>
</dbReference>
<dbReference type="HAMAP" id="MF_01212">
    <property type="entry name" value="dGTPase_type2"/>
    <property type="match status" value="1"/>
</dbReference>
<feature type="compositionally biased region" description="Basic and acidic residues" evidence="3">
    <location>
        <begin position="69"/>
        <end position="82"/>
    </location>
</feature>
<dbReference type="Pfam" id="PF01966">
    <property type="entry name" value="HD"/>
    <property type="match status" value="1"/>
</dbReference>
<protein>
    <recommendedName>
        <fullName evidence="2">Deoxyguanosinetriphosphate triphosphohydrolase-like protein</fullName>
    </recommendedName>
</protein>